<dbReference type="FunCoup" id="A0A6I8TV44">
    <property type="interactions" value="17"/>
</dbReference>
<sequence length="740" mass="85624">MPASCCIPDCDLKYAHAEDVSYHKFPLKKPELLEKWIQFTGRGPDWIPTKWSAVCSRHFKPTDFKDCVYRKNLISTAVPSLRIKCQTPIAAYIEQPKTDEAKECVKSVLEQSTILQADVPQHSDSNDQIDTDHEDLYAGEDPNLLDITCRLCGIVFSKWCQGLLVDYRVHFAVIMKCLPFMNLEISYFPSKICGHCLRMINGFSLFYDNVVKAQSDLELKYNGRNNQEQETFQAPEEPPRLKIKQEPLMNIKEEAVDPSSRAKEVHAEPPENTLIIKNPNVTNDKNKILLFNNQNYDGQQSKQFRESKNCEILEIVNLYPPIVDITSATIREVQPYEIMLPSISNTGFHQQSAPQLINLKTEDTAEPYEDYEDYSGYYQDYQCGLFTLEEHSYSKLPIQADDNKDEIFPHPPEPDEPISFGDSATIRVIHVELPPDQSQHPLPPILKHSCQSCNRKFSSHLKLVKHRTFSCNIRQTVHFKCIFCSRKFPTRIQQQVHLTFCWKRLQRRKLLSRKADLAKESRKTESSQANKAQSTSNRKNGKARRHDCTMCERTYSRSSNLKRHLASHRPVEQWNHKCGICQKIFDKLFDLKKHFQLAKCRIESKTDPEERSEETGPELVGDATRLLYVCSTCNKQFKSYNSLKVHESIHTGLKSFVCDTCGKRFGGQMNLIQHRLTHVDTRQYRCKLCPKVFKRSGGLGQHVKSFHMKIKPYQCPVCRRDFALKADMTRCRHSRLKDFG</sequence>
<dbReference type="InParanoid" id="A0A6I8TV44"/>
<gene>
    <name evidence="9" type="primary">110677250</name>
</gene>
<dbReference type="Proteomes" id="UP000008820">
    <property type="component" value="Chromosome 2"/>
</dbReference>
<keyword evidence="3" id="KW-0677">Repeat</keyword>
<evidence type="ECO:0000256" key="4">
    <source>
        <dbReference type="ARBA" id="ARBA00022771"/>
    </source>
</evidence>
<evidence type="ECO:0000256" key="3">
    <source>
        <dbReference type="ARBA" id="ARBA00022737"/>
    </source>
</evidence>
<dbReference type="AlphaFoldDB" id="A0A6I8TV44"/>
<dbReference type="InterPro" id="IPR013087">
    <property type="entry name" value="Znf_C2H2_type"/>
</dbReference>
<dbReference type="PANTHER" id="PTHR24394">
    <property type="entry name" value="ZINC FINGER PROTEIN"/>
    <property type="match status" value="1"/>
</dbReference>
<evidence type="ECO:0000256" key="1">
    <source>
        <dbReference type="ARBA" id="ARBA00004123"/>
    </source>
</evidence>
<dbReference type="Pfam" id="PF05485">
    <property type="entry name" value="THAP"/>
    <property type="match status" value="1"/>
</dbReference>
<feature type="compositionally biased region" description="Basic and acidic residues" evidence="8">
    <location>
        <begin position="515"/>
        <end position="525"/>
    </location>
</feature>
<dbReference type="GO" id="GO:0005634">
    <property type="term" value="C:nucleus"/>
    <property type="evidence" value="ECO:0007669"/>
    <property type="project" value="UniProtKB-SubCell"/>
</dbReference>
<feature type="region of interest" description="Disordered" evidence="8">
    <location>
        <begin position="515"/>
        <end position="546"/>
    </location>
</feature>
<evidence type="ECO:0000313" key="9">
    <source>
        <dbReference type="EnsemblMetazoa" id="AAEL027232-PA"/>
    </source>
</evidence>
<feature type="compositionally biased region" description="Polar residues" evidence="8">
    <location>
        <begin position="526"/>
        <end position="538"/>
    </location>
</feature>
<dbReference type="GO" id="GO:0003677">
    <property type="term" value="F:DNA binding"/>
    <property type="evidence" value="ECO:0007669"/>
    <property type="project" value="UniProtKB-UniRule"/>
</dbReference>
<dbReference type="SMART" id="SM00355">
    <property type="entry name" value="ZnF_C2H2"/>
    <property type="match status" value="8"/>
</dbReference>
<evidence type="ECO:0000313" key="10">
    <source>
        <dbReference type="Proteomes" id="UP000008820"/>
    </source>
</evidence>
<dbReference type="EnsemblMetazoa" id="AAEL027232-RA">
    <property type="protein sequence ID" value="AAEL027232-PA"/>
    <property type="gene ID" value="AAEL027232"/>
</dbReference>
<dbReference type="PROSITE" id="PS50950">
    <property type="entry name" value="ZF_THAP"/>
    <property type="match status" value="1"/>
</dbReference>
<proteinExistence type="predicted"/>
<dbReference type="Pfam" id="PF00096">
    <property type="entry name" value="zf-C2H2"/>
    <property type="match status" value="3"/>
</dbReference>
<dbReference type="GO" id="GO:0008270">
    <property type="term" value="F:zinc ion binding"/>
    <property type="evidence" value="ECO:0007669"/>
    <property type="project" value="UniProtKB-KW"/>
</dbReference>
<dbReference type="Gene3D" id="6.20.210.20">
    <property type="entry name" value="THAP domain"/>
    <property type="match status" value="1"/>
</dbReference>
<protein>
    <submittedName>
        <fullName evidence="9">Uncharacterized protein</fullName>
    </submittedName>
</protein>
<dbReference type="SMART" id="SM00868">
    <property type="entry name" value="zf-AD"/>
    <property type="match status" value="2"/>
</dbReference>
<accession>A0A6I8TV44</accession>
<dbReference type="GO" id="GO:0000981">
    <property type="term" value="F:DNA-binding transcription factor activity, RNA polymerase II-specific"/>
    <property type="evidence" value="ECO:0007669"/>
    <property type="project" value="TreeGrafter"/>
</dbReference>
<dbReference type="InterPro" id="IPR012934">
    <property type="entry name" value="Znf_AD"/>
</dbReference>
<dbReference type="InterPro" id="IPR036236">
    <property type="entry name" value="Znf_C2H2_sf"/>
</dbReference>
<keyword evidence="4" id="KW-0863">Zinc-finger</keyword>
<evidence type="ECO:0000256" key="5">
    <source>
        <dbReference type="ARBA" id="ARBA00022833"/>
    </source>
</evidence>
<keyword evidence="2" id="KW-0479">Metal-binding</keyword>
<keyword evidence="10" id="KW-1185">Reference proteome</keyword>
<evidence type="ECO:0000256" key="8">
    <source>
        <dbReference type="SAM" id="MobiDB-lite"/>
    </source>
</evidence>
<reference evidence="9" key="2">
    <citation type="submission" date="2020-05" db="UniProtKB">
        <authorList>
            <consortium name="EnsemblMetazoa"/>
        </authorList>
    </citation>
    <scope>IDENTIFICATION</scope>
    <source>
        <strain evidence="9">LVP_AGWG</strain>
    </source>
</reference>
<keyword evidence="5" id="KW-0862">Zinc</keyword>
<dbReference type="OrthoDB" id="6496718at2759"/>
<evidence type="ECO:0000256" key="7">
    <source>
        <dbReference type="ARBA" id="ARBA00023242"/>
    </source>
</evidence>
<dbReference type="SMART" id="SM00692">
    <property type="entry name" value="DM3"/>
    <property type="match status" value="1"/>
</dbReference>
<keyword evidence="7" id="KW-0539">Nucleus</keyword>
<dbReference type="PROSITE" id="PS00028">
    <property type="entry name" value="ZINC_FINGER_C2H2_1"/>
    <property type="match status" value="4"/>
</dbReference>
<dbReference type="PANTHER" id="PTHR24394:SF29">
    <property type="entry name" value="MYONEURIN"/>
    <property type="match status" value="1"/>
</dbReference>
<organism evidence="9 10">
    <name type="scientific">Aedes aegypti</name>
    <name type="common">Yellowfever mosquito</name>
    <name type="synonym">Culex aegypti</name>
    <dbReference type="NCBI Taxonomy" id="7159"/>
    <lineage>
        <taxon>Eukaryota</taxon>
        <taxon>Metazoa</taxon>
        <taxon>Ecdysozoa</taxon>
        <taxon>Arthropoda</taxon>
        <taxon>Hexapoda</taxon>
        <taxon>Insecta</taxon>
        <taxon>Pterygota</taxon>
        <taxon>Neoptera</taxon>
        <taxon>Endopterygota</taxon>
        <taxon>Diptera</taxon>
        <taxon>Nematocera</taxon>
        <taxon>Culicoidea</taxon>
        <taxon>Culicidae</taxon>
        <taxon>Culicinae</taxon>
        <taxon>Aedini</taxon>
        <taxon>Aedes</taxon>
        <taxon>Stegomyia</taxon>
    </lineage>
</organism>
<dbReference type="SUPFAM" id="SSF57716">
    <property type="entry name" value="Glucocorticoid receptor-like (DNA-binding domain)"/>
    <property type="match status" value="1"/>
</dbReference>
<comment type="subcellular location">
    <subcellularLocation>
        <location evidence="1">Nucleus</location>
    </subcellularLocation>
</comment>
<dbReference type="SMART" id="SM00980">
    <property type="entry name" value="THAP"/>
    <property type="match status" value="1"/>
</dbReference>
<dbReference type="InterPro" id="IPR038441">
    <property type="entry name" value="THAP_Znf_sf"/>
</dbReference>
<reference evidence="9 10" key="1">
    <citation type="submission" date="2017-06" db="EMBL/GenBank/DDBJ databases">
        <title>Aedes aegypti genome working group (AGWG) sequencing and assembly.</title>
        <authorList>
            <consortium name="Aedes aegypti Genome Working Group (AGWG)"/>
            <person name="Matthews B.J."/>
        </authorList>
    </citation>
    <scope>NUCLEOTIDE SEQUENCE [LARGE SCALE GENOMIC DNA]</scope>
    <source>
        <strain evidence="9 10">LVP_AGWG</strain>
    </source>
</reference>
<dbReference type="InterPro" id="IPR006612">
    <property type="entry name" value="THAP_Znf"/>
</dbReference>
<name>A0A6I8TV44_AEDAE</name>
<evidence type="ECO:0000256" key="6">
    <source>
        <dbReference type="ARBA" id="ARBA00023125"/>
    </source>
</evidence>
<keyword evidence="6" id="KW-0238">DNA-binding</keyword>
<dbReference type="Pfam" id="PF13912">
    <property type="entry name" value="zf-C2H2_6"/>
    <property type="match status" value="1"/>
</dbReference>
<dbReference type="Gene3D" id="3.30.160.60">
    <property type="entry name" value="Classic Zinc Finger"/>
    <property type="match status" value="4"/>
</dbReference>
<dbReference type="SUPFAM" id="SSF57667">
    <property type="entry name" value="beta-beta-alpha zinc fingers"/>
    <property type="match status" value="3"/>
</dbReference>
<evidence type="ECO:0000256" key="2">
    <source>
        <dbReference type="ARBA" id="ARBA00022723"/>
    </source>
</evidence>
<dbReference type="PROSITE" id="PS50157">
    <property type="entry name" value="ZINC_FINGER_C2H2_2"/>
    <property type="match status" value="4"/>
</dbReference>